<comment type="caution">
    <text evidence="1">The sequence shown here is derived from an EMBL/GenBank/DDBJ whole genome shotgun (WGS) entry which is preliminary data.</text>
</comment>
<dbReference type="Proteomes" id="UP001642409">
    <property type="component" value="Unassembled WGS sequence"/>
</dbReference>
<organism evidence="1 2">
    <name type="scientific">Hexamita inflata</name>
    <dbReference type="NCBI Taxonomy" id="28002"/>
    <lineage>
        <taxon>Eukaryota</taxon>
        <taxon>Metamonada</taxon>
        <taxon>Diplomonadida</taxon>
        <taxon>Hexamitidae</taxon>
        <taxon>Hexamitinae</taxon>
        <taxon>Hexamita</taxon>
    </lineage>
</organism>
<evidence type="ECO:0000313" key="1">
    <source>
        <dbReference type="EMBL" id="CAL6086587.1"/>
    </source>
</evidence>
<name>A0ABP1LM51_9EUKA</name>
<proteinExistence type="predicted"/>
<evidence type="ECO:0000313" key="2">
    <source>
        <dbReference type="Proteomes" id="UP001642409"/>
    </source>
</evidence>
<gene>
    <name evidence="1" type="ORF">HINF_LOCUS63238</name>
</gene>
<protein>
    <submittedName>
        <fullName evidence="1">Uncharacterized protein</fullName>
    </submittedName>
</protein>
<sequence>MSNLFNSSNIDQILLLQQNIENINVKLIVIDQNIFDNITDIEYRIISNFSKTEQNLLINTSTLDSRIFANITSLKNDIKTTQIVADDNLLFNTTVLDWRIFNNISSLNKSIQNITQQLIDFNSSLIQQIEINQKQQNTINNLTLYINCTKIQGYSVINGSCVQVSCPIIGQQSINGFCQCTSINAIIEAGTCVCPFNSTLIGTGCVCSIIGQTIQNGQCMCSTIGAFVNNNACTCGINSLNISNYCSCPIGANLVNGICTCTQINAYISENQCVCPANSSLINNVCTCDQIIGQQMIDGTCKCSAGFSVVNNTCQQIIYIINTTNFECSQQLFTLTFDVQTITHYINTSSNFSSGYVFSSSNIIQDAYIDISDNIYSTTIYPLFQSQSIFMNLKIMFGKQQLNSGQFILPSNSIKINQMSIISRLGSQLTVSTMLNILTSSTANANITNLYVNLNFAPSSGRISLINNINGILNIFGYQILGSFISTQTVAMVGINLNSAIVNVDQINFKPFIYNVGNGSSYLFGNAITTSCTFSINNLAIILGNSSNFLLLGSSSSQSTYYLFGGIIAFINIDSTVNINNIIYDSYYKFSTNQVSNSGILIGTAQSSQNSILINNVCLQQNMTSITQFNCFGLIGWNQGSATVQNISILLAVQGTYFYRFGIIGYQCSPQAEMKIENLITTLNFNSNSGDYISSVFGLEEAKNCSVYNATVKGGNINSNLNRVGGFSGDVYSNMTIQNSTISDTNISGSTAIGGFIGWCGSTAALYLVNTNIQFVSLSGPSAGIIIGQKNGRVVILTSQSFQNYINNVQQKNCTNLSNWQVGC</sequence>
<accession>A0ABP1LM51</accession>
<reference evidence="1 2" key="1">
    <citation type="submission" date="2024-07" db="EMBL/GenBank/DDBJ databases">
        <authorList>
            <person name="Akdeniz Z."/>
        </authorList>
    </citation>
    <scope>NUCLEOTIDE SEQUENCE [LARGE SCALE GENOMIC DNA]</scope>
</reference>
<dbReference type="EMBL" id="CAXDID020000394">
    <property type="protein sequence ID" value="CAL6086587.1"/>
    <property type="molecule type" value="Genomic_DNA"/>
</dbReference>
<keyword evidence="2" id="KW-1185">Reference proteome</keyword>